<comment type="subcellular location">
    <subcellularLocation>
        <location evidence="1">Golgi apparatus</location>
        <location evidence="1">Golgi stack membrane</location>
        <topology evidence="1">Single-pass type II membrane protein</topology>
    </subcellularLocation>
</comment>
<dbReference type="PANTHER" id="PTHR11929:SF194">
    <property type="entry name" value="ALPHA-(1,3)-FUCOSYLTRANSFERASE 10"/>
    <property type="match status" value="1"/>
</dbReference>
<evidence type="ECO:0000313" key="5">
    <source>
        <dbReference type="Proteomes" id="UP001152888"/>
    </source>
</evidence>
<keyword evidence="2" id="KW-1133">Transmembrane helix</keyword>
<sequence>MIFLSSKDVRRILFVTAVIYISIQVYFHCEIIPQIQSPAAHVLLWWTPFLPDDNHIIKCGEENYQCILTNNRDNIKNVNLGAILFYGSRIENYDFPLPRNYNIPWAIFHEESPKNYAPYLYRNIQRVFNLSSTFSRNSTFPVPLQYLNHIHLLTGIFPLKTAFKFNGPISLGCHGIVDHRRQILY</sequence>
<comment type="caution">
    <text evidence="4">The sequence shown here is derived from an EMBL/GenBank/DDBJ whole genome shotgun (WGS) entry which is preliminary data.</text>
</comment>
<feature type="transmembrane region" description="Helical" evidence="2">
    <location>
        <begin position="12"/>
        <end position="28"/>
    </location>
</feature>
<feature type="domain" description="Fucosyltransferase N-terminal" evidence="3">
    <location>
        <begin position="40"/>
        <end position="143"/>
    </location>
</feature>
<evidence type="ECO:0000259" key="3">
    <source>
        <dbReference type="Pfam" id="PF17039"/>
    </source>
</evidence>
<reference evidence="4" key="1">
    <citation type="submission" date="2022-03" db="EMBL/GenBank/DDBJ databases">
        <authorList>
            <person name="Sayadi A."/>
        </authorList>
    </citation>
    <scope>NUCLEOTIDE SEQUENCE</scope>
</reference>
<dbReference type="InterPro" id="IPR031481">
    <property type="entry name" value="Glyco_tran_10_N"/>
</dbReference>
<organism evidence="4 5">
    <name type="scientific">Acanthoscelides obtectus</name>
    <name type="common">Bean weevil</name>
    <name type="synonym">Bruchus obtectus</name>
    <dbReference type="NCBI Taxonomy" id="200917"/>
    <lineage>
        <taxon>Eukaryota</taxon>
        <taxon>Metazoa</taxon>
        <taxon>Ecdysozoa</taxon>
        <taxon>Arthropoda</taxon>
        <taxon>Hexapoda</taxon>
        <taxon>Insecta</taxon>
        <taxon>Pterygota</taxon>
        <taxon>Neoptera</taxon>
        <taxon>Endopterygota</taxon>
        <taxon>Coleoptera</taxon>
        <taxon>Polyphaga</taxon>
        <taxon>Cucujiformia</taxon>
        <taxon>Chrysomeloidea</taxon>
        <taxon>Chrysomelidae</taxon>
        <taxon>Bruchinae</taxon>
        <taxon>Bruchini</taxon>
        <taxon>Acanthoscelides</taxon>
    </lineage>
</organism>
<dbReference type="OrthoDB" id="9993460at2759"/>
<dbReference type="SUPFAM" id="SSF53756">
    <property type="entry name" value="UDP-Glycosyltransferase/glycogen phosphorylase"/>
    <property type="match status" value="1"/>
</dbReference>
<accession>A0A9P0LG77</accession>
<proteinExistence type="predicted"/>
<dbReference type="PANTHER" id="PTHR11929">
    <property type="entry name" value="ALPHA- 1,3 -FUCOSYLTRANSFERASE"/>
    <property type="match status" value="1"/>
</dbReference>
<name>A0A9P0LG77_ACAOB</name>
<evidence type="ECO:0000256" key="1">
    <source>
        <dbReference type="ARBA" id="ARBA00004447"/>
    </source>
</evidence>
<dbReference type="EMBL" id="CAKOFQ010007254">
    <property type="protein sequence ID" value="CAH1996218.1"/>
    <property type="molecule type" value="Genomic_DNA"/>
</dbReference>
<evidence type="ECO:0000256" key="2">
    <source>
        <dbReference type="SAM" id="Phobius"/>
    </source>
</evidence>
<dbReference type="GO" id="GO:0046920">
    <property type="term" value="F:alpha-(1-&gt;3)-fucosyltransferase activity"/>
    <property type="evidence" value="ECO:0007669"/>
    <property type="project" value="TreeGrafter"/>
</dbReference>
<dbReference type="Proteomes" id="UP001152888">
    <property type="component" value="Unassembled WGS sequence"/>
</dbReference>
<dbReference type="Pfam" id="PF17039">
    <property type="entry name" value="Glyco_tran_10_N"/>
    <property type="match status" value="1"/>
</dbReference>
<evidence type="ECO:0000313" key="4">
    <source>
        <dbReference type="EMBL" id="CAH1996218.1"/>
    </source>
</evidence>
<keyword evidence="5" id="KW-1185">Reference proteome</keyword>
<keyword evidence="2" id="KW-0472">Membrane</keyword>
<protein>
    <recommendedName>
        <fullName evidence="3">Fucosyltransferase N-terminal domain-containing protein</fullName>
    </recommendedName>
</protein>
<dbReference type="InterPro" id="IPR001503">
    <property type="entry name" value="Glyco_trans_10"/>
</dbReference>
<dbReference type="AlphaFoldDB" id="A0A9P0LG77"/>
<dbReference type="GO" id="GO:0032580">
    <property type="term" value="C:Golgi cisterna membrane"/>
    <property type="evidence" value="ECO:0007669"/>
    <property type="project" value="UniProtKB-SubCell"/>
</dbReference>
<keyword evidence="2" id="KW-0812">Transmembrane</keyword>
<gene>
    <name evidence="4" type="ORF">ACAOBT_LOCUS23100</name>
</gene>